<keyword evidence="5 6" id="KW-0472">Membrane</keyword>
<dbReference type="Pfam" id="PF02361">
    <property type="entry name" value="CbiQ"/>
    <property type="match status" value="1"/>
</dbReference>
<protein>
    <recommendedName>
        <fullName evidence="9">Cobalt transporter</fullName>
    </recommendedName>
</protein>
<dbReference type="PANTHER" id="PTHR34857">
    <property type="entry name" value="SLL0384 PROTEIN"/>
    <property type="match status" value="1"/>
</dbReference>
<keyword evidence="4 6" id="KW-1133">Transmembrane helix</keyword>
<organism evidence="7 8">
    <name type="scientific">Brevibacillus choshinensis</name>
    <dbReference type="NCBI Taxonomy" id="54911"/>
    <lineage>
        <taxon>Bacteria</taxon>
        <taxon>Bacillati</taxon>
        <taxon>Bacillota</taxon>
        <taxon>Bacilli</taxon>
        <taxon>Bacillales</taxon>
        <taxon>Paenibacillaceae</taxon>
        <taxon>Brevibacillus</taxon>
    </lineage>
</organism>
<comment type="caution">
    <text evidence="7">The sequence shown here is derived from an EMBL/GenBank/DDBJ whole genome shotgun (WGS) entry which is preliminary data.</text>
</comment>
<keyword evidence="8" id="KW-1185">Reference proteome</keyword>
<keyword evidence="2" id="KW-1003">Cell membrane</keyword>
<evidence type="ECO:0008006" key="9">
    <source>
        <dbReference type="Google" id="ProtNLM"/>
    </source>
</evidence>
<evidence type="ECO:0000313" key="7">
    <source>
        <dbReference type="EMBL" id="KQL49647.1"/>
    </source>
</evidence>
<evidence type="ECO:0000313" key="8">
    <source>
        <dbReference type="Proteomes" id="UP000051063"/>
    </source>
</evidence>
<dbReference type="CDD" id="cd16914">
    <property type="entry name" value="EcfT"/>
    <property type="match status" value="1"/>
</dbReference>
<keyword evidence="3 6" id="KW-0812">Transmembrane</keyword>
<feature type="transmembrane region" description="Helical" evidence="6">
    <location>
        <begin position="112"/>
        <end position="132"/>
    </location>
</feature>
<reference evidence="7 8" key="1">
    <citation type="submission" date="2015-09" db="EMBL/GenBank/DDBJ databases">
        <title>Genome sequencing project for genomic taxonomy and phylogenomics of Bacillus-like bacteria.</title>
        <authorList>
            <person name="Liu B."/>
            <person name="Wang J."/>
            <person name="Zhu Y."/>
            <person name="Liu G."/>
            <person name="Chen Q."/>
            <person name="Chen Z."/>
            <person name="Lan J."/>
            <person name="Che J."/>
            <person name="Ge C."/>
            <person name="Shi H."/>
            <person name="Pan Z."/>
            <person name="Liu X."/>
        </authorList>
    </citation>
    <scope>NUCLEOTIDE SEQUENCE [LARGE SCALE GENOMIC DNA]</scope>
    <source>
        <strain evidence="7 8">DSM 8552</strain>
    </source>
</reference>
<name>A0ABR5NDQ1_BRECH</name>
<dbReference type="PANTHER" id="PTHR34857:SF2">
    <property type="entry name" value="SLL0384 PROTEIN"/>
    <property type="match status" value="1"/>
</dbReference>
<feature type="transmembrane region" description="Helical" evidence="6">
    <location>
        <begin position="70"/>
        <end position="92"/>
    </location>
</feature>
<gene>
    <name evidence="7" type="ORF">AN963_07955</name>
</gene>
<evidence type="ECO:0000256" key="3">
    <source>
        <dbReference type="ARBA" id="ARBA00022692"/>
    </source>
</evidence>
<sequence length="261" mass="29243">MDLEFAHSFKKPQLTGNWFLDLNPLSKLNILIVLAIVPMIAQSWQVNVSMIAFYFLLAGAAGCFKRFSKMYIRFGVMIGFLLFIMRALFIPGETPIFKFWFITITQESINKGIAFSTMVVAICGAVMLYSVVTRAKDFMYALEKVGAPHTTSYIILSSFQAIIDLGNMSKVIMESQKARGIETEGNIRTRIKAFIPILGPLFLGAISSTEEKAIALDARAFSIKTKNTHLCHLRPVPVWEVIFVVVVNVALLGFIVWRVMS</sequence>
<dbReference type="RefSeq" id="WP_055743958.1">
    <property type="nucleotide sequence ID" value="NZ_LJJB01000007.1"/>
</dbReference>
<evidence type="ECO:0000256" key="1">
    <source>
        <dbReference type="ARBA" id="ARBA00004141"/>
    </source>
</evidence>
<dbReference type="Proteomes" id="UP000051063">
    <property type="component" value="Unassembled WGS sequence"/>
</dbReference>
<feature type="transmembrane region" description="Helical" evidence="6">
    <location>
        <begin position="236"/>
        <end position="257"/>
    </location>
</feature>
<dbReference type="InterPro" id="IPR051611">
    <property type="entry name" value="ECF_transporter_component"/>
</dbReference>
<dbReference type="InterPro" id="IPR003339">
    <property type="entry name" value="ABC/ECF_trnsptr_transmembrane"/>
</dbReference>
<proteinExistence type="predicted"/>
<accession>A0ABR5NDQ1</accession>
<evidence type="ECO:0000256" key="2">
    <source>
        <dbReference type="ARBA" id="ARBA00022475"/>
    </source>
</evidence>
<feature type="transmembrane region" description="Helical" evidence="6">
    <location>
        <begin position="30"/>
        <end position="58"/>
    </location>
</feature>
<comment type="subcellular location">
    <subcellularLocation>
        <location evidence="1">Membrane</location>
        <topology evidence="1">Multi-pass membrane protein</topology>
    </subcellularLocation>
</comment>
<evidence type="ECO:0000256" key="5">
    <source>
        <dbReference type="ARBA" id="ARBA00023136"/>
    </source>
</evidence>
<evidence type="ECO:0000256" key="6">
    <source>
        <dbReference type="SAM" id="Phobius"/>
    </source>
</evidence>
<dbReference type="EMBL" id="LJJB01000007">
    <property type="protein sequence ID" value="KQL49647.1"/>
    <property type="molecule type" value="Genomic_DNA"/>
</dbReference>
<evidence type="ECO:0000256" key="4">
    <source>
        <dbReference type="ARBA" id="ARBA00022989"/>
    </source>
</evidence>